<accession>A0A9N9DSM0</accession>
<keyword evidence="2" id="KW-1185">Reference proteome</keyword>
<proteinExistence type="predicted"/>
<name>A0A9N9DSM0_9GLOM</name>
<evidence type="ECO:0000313" key="1">
    <source>
        <dbReference type="EMBL" id="CAG8650788.1"/>
    </source>
</evidence>
<organism evidence="1 2">
    <name type="scientific">Acaulospora morrowiae</name>
    <dbReference type="NCBI Taxonomy" id="94023"/>
    <lineage>
        <taxon>Eukaryota</taxon>
        <taxon>Fungi</taxon>
        <taxon>Fungi incertae sedis</taxon>
        <taxon>Mucoromycota</taxon>
        <taxon>Glomeromycotina</taxon>
        <taxon>Glomeromycetes</taxon>
        <taxon>Diversisporales</taxon>
        <taxon>Acaulosporaceae</taxon>
        <taxon>Acaulospora</taxon>
    </lineage>
</organism>
<evidence type="ECO:0000313" key="2">
    <source>
        <dbReference type="Proteomes" id="UP000789342"/>
    </source>
</evidence>
<protein>
    <submittedName>
        <fullName evidence="1">14916_t:CDS:1</fullName>
    </submittedName>
</protein>
<dbReference type="Proteomes" id="UP000789342">
    <property type="component" value="Unassembled WGS sequence"/>
</dbReference>
<dbReference type="OrthoDB" id="2387492at2759"/>
<gene>
    <name evidence="1" type="ORF">AMORRO_LOCUS9955</name>
</gene>
<dbReference type="EMBL" id="CAJVPV010010388">
    <property type="protein sequence ID" value="CAG8650788.1"/>
    <property type="molecule type" value="Genomic_DNA"/>
</dbReference>
<comment type="caution">
    <text evidence="1">The sequence shown here is derived from an EMBL/GenBank/DDBJ whole genome shotgun (WGS) entry which is preliminary data.</text>
</comment>
<sequence>MEEFLLTRESLDIVRISMALYVRVEQGEWSGVLEKKVENFENILERVLGQVPSEDVEQKKKLRSFGTGKKLAKRVATAFEDLCSLSEMKALVIDTEAWHEDANVNLRSLKRDVGRCISESASYENTMWERIEMELKEINVEDLDFDYLICSGVLDLKSVPFTNIPGSVCDIFKEPFQKYKLEQNYNVMDACKEFIRNEESKINIDEVLGDVKHGEWLDKPEKLQDLTKQMLESMLKKGKSINEGSYVCEVLAPLLNIVMSNLPGNPIAWDVWADYMMVAQLGKNAKLEIVYLETGRPDSTQDKRLRDHKKLIRFFKDSIDTTRSVLKLKKIFNQSSKRQNLSIFTINVAGDVIELYTIHRELGIYRYCLI</sequence>
<dbReference type="AlphaFoldDB" id="A0A9N9DSM0"/>
<reference evidence="1" key="1">
    <citation type="submission" date="2021-06" db="EMBL/GenBank/DDBJ databases">
        <authorList>
            <person name="Kallberg Y."/>
            <person name="Tangrot J."/>
            <person name="Rosling A."/>
        </authorList>
    </citation>
    <scope>NUCLEOTIDE SEQUENCE</scope>
    <source>
        <strain evidence="1">CL551</strain>
    </source>
</reference>